<proteinExistence type="predicted"/>
<name>A0A1M4XDA0_9BACT</name>
<accession>A0A1M4XDA0</accession>
<dbReference type="OrthoDB" id="795527at2"/>
<dbReference type="Pfam" id="PF14119">
    <property type="entry name" value="DUF4288"/>
    <property type="match status" value="1"/>
</dbReference>
<gene>
    <name evidence="1" type="ORF">SAMN02745131_01430</name>
</gene>
<evidence type="ECO:0008006" key="3">
    <source>
        <dbReference type="Google" id="ProtNLM"/>
    </source>
</evidence>
<dbReference type="STRING" id="1121884.SAMN02745131_01430"/>
<organism evidence="1 2">
    <name type="scientific">Flavisolibacter ginsengisoli DSM 18119</name>
    <dbReference type="NCBI Taxonomy" id="1121884"/>
    <lineage>
        <taxon>Bacteria</taxon>
        <taxon>Pseudomonadati</taxon>
        <taxon>Bacteroidota</taxon>
        <taxon>Chitinophagia</taxon>
        <taxon>Chitinophagales</taxon>
        <taxon>Chitinophagaceae</taxon>
        <taxon>Flavisolibacter</taxon>
    </lineage>
</organism>
<reference evidence="1 2" key="1">
    <citation type="submission" date="2016-11" db="EMBL/GenBank/DDBJ databases">
        <authorList>
            <person name="Jaros S."/>
            <person name="Januszkiewicz K."/>
            <person name="Wedrychowicz H."/>
        </authorList>
    </citation>
    <scope>NUCLEOTIDE SEQUENCE [LARGE SCALE GENOMIC DNA]</scope>
    <source>
        <strain evidence="1 2">DSM 18119</strain>
    </source>
</reference>
<dbReference type="RefSeq" id="WP_072834632.1">
    <property type="nucleotide sequence ID" value="NZ_FQUU01000004.1"/>
</dbReference>
<dbReference type="Proteomes" id="UP000184048">
    <property type="component" value="Unassembled WGS sequence"/>
</dbReference>
<evidence type="ECO:0000313" key="2">
    <source>
        <dbReference type="Proteomes" id="UP000184048"/>
    </source>
</evidence>
<keyword evidence="2" id="KW-1185">Reference proteome</keyword>
<dbReference type="AlphaFoldDB" id="A0A1M4XDA0"/>
<protein>
    <recommendedName>
        <fullName evidence="3">DUF4288 domain-containing protein</fullName>
    </recommendedName>
</protein>
<sequence length="119" mass="13752">MKWYIVKLVYQVVIGEGNHTPQFDEQLRLITAQDETEAYEKAYATGVSEEVSFDNQKSELVHWKFINISELFYLNKIIDGAEIYSRINEVEDALAYTNLVNMKADSIKNGQSHQILNSF</sequence>
<dbReference type="InterPro" id="IPR025630">
    <property type="entry name" value="DUF4288"/>
</dbReference>
<dbReference type="EMBL" id="FQUU01000004">
    <property type="protein sequence ID" value="SHE91458.1"/>
    <property type="molecule type" value="Genomic_DNA"/>
</dbReference>
<evidence type="ECO:0000313" key="1">
    <source>
        <dbReference type="EMBL" id="SHE91458.1"/>
    </source>
</evidence>